<dbReference type="Proteomes" id="UP000076874">
    <property type="component" value="Unassembled WGS sequence"/>
</dbReference>
<feature type="compositionally biased region" description="Acidic residues" evidence="1">
    <location>
        <begin position="158"/>
        <end position="171"/>
    </location>
</feature>
<feature type="compositionally biased region" description="Low complexity" evidence="1">
    <location>
        <begin position="731"/>
        <end position="747"/>
    </location>
</feature>
<dbReference type="Pfam" id="PF00004">
    <property type="entry name" value="AAA"/>
    <property type="match status" value="1"/>
</dbReference>
<feature type="region of interest" description="Disordered" evidence="1">
    <location>
        <begin position="406"/>
        <end position="434"/>
    </location>
</feature>
<dbReference type="OrthoDB" id="2195431at2759"/>
<dbReference type="PANTHER" id="PTHR23389:SF3">
    <property type="entry name" value="CHROMOSOME TRANSMISSION FIDELITY PROTEIN 18 HOMOLOG"/>
    <property type="match status" value="1"/>
</dbReference>
<feature type="compositionally biased region" description="Basic and acidic residues" evidence="1">
    <location>
        <begin position="311"/>
        <end position="345"/>
    </location>
</feature>
<dbReference type="GO" id="GO:0005524">
    <property type="term" value="F:ATP binding"/>
    <property type="evidence" value="ECO:0007669"/>
    <property type="project" value="InterPro"/>
</dbReference>
<gene>
    <name evidence="3" type="ORF">SPI_07330</name>
</gene>
<evidence type="ECO:0000313" key="4">
    <source>
        <dbReference type="Proteomes" id="UP000076874"/>
    </source>
</evidence>
<dbReference type="STRING" id="1081102.A0A167PRK1"/>
<dbReference type="InterPro" id="IPR003593">
    <property type="entry name" value="AAA+_ATPase"/>
</dbReference>
<dbReference type="CDD" id="cd00009">
    <property type="entry name" value="AAA"/>
    <property type="match status" value="1"/>
</dbReference>
<reference evidence="3 4" key="1">
    <citation type="journal article" date="2016" name="Genome Biol. Evol.">
        <title>Divergent and convergent evolution of fungal pathogenicity.</title>
        <authorList>
            <person name="Shang Y."/>
            <person name="Xiao G."/>
            <person name="Zheng P."/>
            <person name="Cen K."/>
            <person name="Zhan S."/>
            <person name="Wang C."/>
        </authorList>
    </citation>
    <scope>NUCLEOTIDE SEQUENCE [LARGE SCALE GENOMIC DNA]</scope>
    <source>
        <strain evidence="3 4">RCEF 264</strain>
    </source>
</reference>
<dbReference type="GO" id="GO:0003677">
    <property type="term" value="F:DNA binding"/>
    <property type="evidence" value="ECO:0007669"/>
    <property type="project" value="TreeGrafter"/>
</dbReference>
<dbReference type="Gene3D" id="3.40.50.300">
    <property type="entry name" value="P-loop containing nucleotide triphosphate hydrolases"/>
    <property type="match status" value="1"/>
</dbReference>
<keyword evidence="4" id="KW-1185">Reference proteome</keyword>
<feature type="compositionally biased region" description="Gly residues" evidence="1">
    <location>
        <begin position="553"/>
        <end position="563"/>
    </location>
</feature>
<feature type="region of interest" description="Disordered" evidence="1">
    <location>
        <begin position="731"/>
        <end position="755"/>
    </location>
</feature>
<dbReference type="EMBL" id="AZHD01000015">
    <property type="protein sequence ID" value="OAA56949.1"/>
    <property type="molecule type" value="Genomic_DNA"/>
</dbReference>
<dbReference type="GO" id="GO:0005634">
    <property type="term" value="C:nucleus"/>
    <property type="evidence" value="ECO:0007669"/>
    <property type="project" value="TreeGrafter"/>
</dbReference>
<comment type="caution">
    <text evidence="3">The sequence shown here is derived from an EMBL/GenBank/DDBJ whole genome shotgun (WGS) entry which is preliminary data.</text>
</comment>
<feature type="region of interest" description="Disordered" evidence="1">
    <location>
        <begin position="1"/>
        <end position="171"/>
    </location>
</feature>
<name>A0A167PRK1_9HYPO</name>
<dbReference type="AlphaFoldDB" id="A0A167PRK1"/>
<evidence type="ECO:0000313" key="3">
    <source>
        <dbReference type="EMBL" id="OAA56949.1"/>
    </source>
</evidence>
<dbReference type="InterPro" id="IPR003959">
    <property type="entry name" value="ATPase_AAA_core"/>
</dbReference>
<protein>
    <submittedName>
        <fullName evidence="3">ATPase, AAA-type, core</fullName>
    </submittedName>
</protein>
<dbReference type="PANTHER" id="PTHR23389">
    <property type="entry name" value="CHROMOSOME TRANSMISSION FIDELITY FACTOR 18"/>
    <property type="match status" value="1"/>
</dbReference>
<organism evidence="3 4">
    <name type="scientific">Niveomyces insectorum RCEF 264</name>
    <dbReference type="NCBI Taxonomy" id="1081102"/>
    <lineage>
        <taxon>Eukaryota</taxon>
        <taxon>Fungi</taxon>
        <taxon>Dikarya</taxon>
        <taxon>Ascomycota</taxon>
        <taxon>Pezizomycotina</taxon>
        <taxon>Sordariomycetes</taxon>
        <taxon>Hypocreomycetidae</taxon>
        <taxon>Hypocreales</taxon>
        <taxon>Cordycipitaceae</taxon>
        <taxon>Niveomyces</taxon>
    </lineage>
</organism>
<dbReference type="SMART" id="SM00382">
    <property type="entry name" value="AAA"/>
    <property type="match status" value="1"/>
</dbReference>
<feature type="region of interest" description="Disordered" evidence="1">
    <location>
        <begin position="553"/>
        <end position="574"/>
    </location>
</feature>
<dbReference type="InterPro" id="IPR027417">
    <property type="entry name" value="P-loop_NTPase"/>
</dbReference>
<feature type="region of interest" description="Disordered" evidence="1">
    <location>
        <begin position="298"/>
        <end position="357"/>
    </location>
</feature>
<accession>A0A167PRK1</accession>
<dbReference type="GO" id="GO:0016887">
    <property type="term" value="F:ATP hydrolysis activity"/>
    <property type="evidence" value="ECO:0007669"/>
    <property type="project" value="InterPro"/>
</dbReference>
<feature type="domain" description="AAA+ ATPase" evidence="2">
    <location>
        <begin position="442"/>
        <end position="614"/>
    </location>
</feature>
<dbReference type="SUPFAM" id="SSF52540">
    <property type="entry name" value="P-loop containing nucleoside triphosphate hydrolases"/>
    <property type="match status" value="1"/>
</dbReference>
<feature type="compositionally biased region" description="Low complexity" evidence="1">
    <location>
        <begin position="1"/>
        <end position="35"/>
    </location>
</feature>
<evidence type="ECO:0000259" key="2">
    <source>
        <dbReference type="SMART" id="SM00382"/>
    </source>
</evidence>
<evidence type="ECO:0000256" key="1">
    <source>
        <dbReference type="SAM" id="MobiDB-lite"/>
    </source>
</evidence>
<sequence length="963" mass="103086">MLAAASRHAAAAAAAFLGNSSSSSSPSPTSSAAGAKRTHLHEAEDPAVTGGSHAVSARKPRPALGGFLDDDDSDKSDDEATEAGPMRTADAAGDEETVERPLSSPPPAKRRMLARLSDDGNGRHTERARRPEKSQAAMRDGENNNNNVGAAPGHGPFVDDDDDDDDDDDVDIPDAQIRFEASQPPQVMDVDHAAEKDNDDGAPDVVAVPVADEEDRYDILFGGMRKSMLMEAETRPLRIQTCAGRSVPVRTRVARAAVPYETLVAARSRTKAGRAQRSFYGIAIHELVDGAQRALAEKQKRQAEQQAQQEQAERKAKEAEESQRVVEAEVDAQKDVATDDPRRPAETNTKAKKKKDRAGMLWTEKYRARTFLDLVGDDYTNRLVLRWLKRWDPVVFPLAAKARRRDAALRQRQQQLRQQRPDGPPGGDKNNNFASTAEEAPQRPILLLAGPPGLGKTTLAHVCARQAGYEVLEINASDDRSRDVVQGRIRTSLGTESVKMVETKTAKNAARPVCVVVDEVDGAVGGSSATGEGGFVKALLDLVRLDQKNRAYGGSGGAAGGDSGATTNSTRRKKGDAFRQMRPLILICNDVYHTALRPLRQSGLAEIVHVGTPSVDAVVNRLTAIFAKEGIRCEKEAARKLCEAAWGRGAGGSGEEFRASSAGPAAIASPQLTRFWVDTHILPDLVGENGNGSTGGAGGGGGLGARGLGRGGVRDILARIFQEGAGFPHPSAVSAPSARPVPAGGSATAAGVGDHPHEQMSFAEHRQRHALARLRELVETSGDVDRIVADVFAEYPLRDFNDDSYLSKPDAAYEWLHFHDACTHRLFGSNQQWELAPYASQPVLACQRRRGGTGFGFGFGGGDGTTEDTPPPHPFSGPRADYAAREATKHNRAALQALQANLPASLLRAFRSPEDVAADLLPYVPNGGSRDSGEAGRVWVTFHEGLNNAVRKPISVEGFLQGL</sequence>
<proteinExistence type="predicted"/>
<feature type="compositionally biased region" description="Acidic residues" evidence="1">
    <location>
        <begin position="68"/>
        <end position="81"/>
    </location>
</feature>
<feature type="compositionally biased region" description="Basic and acidic residues" evidence="1">
    <location>
        <begin position="116"/>
        <end position="133"/>
    </location>
</feature>